<protein>
    <submittedName>
        <fullName evidence="1">Uncharacterized protein</fullName>
    </submittedName>
</protein>
<dbReference type="Proteomes" id="UP000618460">
    <property type="component" value="Unassembled WGS sequence"/>
</dbReference>
<reference evidence="1" key="1">
    <citation type="journal article" date="2014" name="Int. J. Syst. Evol. Microbiol.">
        <title>Complete genome sequence of Corynebacterium casei LMG S-19264T (=DSM 44701T), isolated from a smear-ripened cheese.</title>
        <authorList>
            <consortium name="US DOE Joint Genome Institute (JGI-PGF)"/>
            <person name="Walter F."/>
            <person name="Albersmeier A."/>
            <person name="Kalinowski J."/>
            <person name="Ruckert C."/>
        </authorList>
    </citation>
    <scope>NUCLEOTIDE SEQUENCE</scope>
    <source>
        <strain evidence="1">CGMCC 1.6333</strain>
    </source>
</reference>
<sequence length="203" mass="22320">MKKIFTIGALIIGFVLLILFYQSGDPLEPIRELREGTVENIEMIDTVTTENGTMVYAVGEANSGKNSMYTVDMVRNGLTGYKWVGGGGHVNQDVPMNDPFVLSLQVLSEEQDINPTMLGVVKDTAITGITVVTRNESADATFYEVIDGENFYVIPFDENVSDLASFRISIEGKGNSTVIISGEDMARLQEGKSIYLNEEDLME</sequence>
<reference evidence="1" key="2">
    <citation type="submission" date="2020-09" db="EMBL/GenBank/DDBJ databases">
        <authorList>
            <person name="Sun Q."/>
            <person name="Zhou Y."/>
        </authorList>
    </citation>
    <scope>NUCLEOTIDE SEQUENCE</scope>
    <source>
        <strain evidence="1">CGMCC 1.6333</strain>
    </source>
</reference>
<name>A0A917TDJ7_9BACI</name>
<dbReference type="OrthoDB" id="2968103at2"/>
<gene>
    <name evidence="1" type="ORF">GCM10011351_00920</name>
</gene>
<evidence type="ECO:0000313" key="1">
    <source>
        <dbReference type="EMBL" id="GGM18969.1"/>
    </source>
</evidence>
<keyword evidence="2" id="KW-1185">Reference proteome</keyword>
<organism evidence="1 2">
    <name type="scientific">Paraliobacillus quinghaiensis</name>
    <dbReference type="NCBI Taxonomy" id="470815"/>
    <lineage>
        <taxon>Bacteria</taxon>
        <taxon>Bacillati</taxon>
        <taxon>Bacillota</taxon>
        <taxon>Bacilli</taxon>
        <taxon>Bacillales</taxon>
        <taxon>Bacillaceae</taxon>
        <taxon>Paraliobacillus</taxon>
    </lineage>
</organism>
<evidence type="ECO:0000313" key="2">
    <source>
        <dbReference type="Proteomes" id="UP000618460"/>
    </source>
</evidence>
<dbReference type="EMBL" id="BMLG01000001">
    <property type="protein sequence ID" value="GGM18969.1"/>
    <property type="molecule type" value="Genomic_DNA"/>
</dbReference>
<accession>A0A917TDJ7</accession>
<comment type="caution">
    <text evidence="1">The sequence shown here is derived from an EMBL/GenBank/DDBJ whole genome shotgun (WGS) entry which is preliminary data.</text>
</comment>
<proteinExistence type="predicted"/>
<dbReference type="RefSeq" id="WP_117152619.1">
    <property type="nucleotide sequence ID" value="NZ_BMLG01000001.1"/>
</dbReference>
<dbReference type="AlphaFoldDB" id="A0A917TDJ7"/>